<reference evidence="7" key="1">
    <citation type="journal article" date="2019" name="Int. J. Syst. Evol. Microbiol.">
        <title>The Global Catalogue of Microorganisms (GCM) 10K type strain sequencing project: providing services to taxonomists for standard genome sequencing and annotation.</title>
        <authorList>
            <consortium name="The Broad Institute Genomics Platform"/>
            <consortium name="The Broad Institute Genome Sequencing Center for Infectious Disease"/>
            <person name="Wu L."/>
            <person name="Ma J."/>
        </authorList>
    </citation>
    <scope>NUCLEOTIDE SEQUENCE [LARGE SCALE GENOMIC DNA]</scope>
    <source>
        <strain evidence="7">CGMCC 1.16305</strain>
    </source>
</reference>
<dbReference type="InterPro" id="IPR001647">
    <property type="entry name" value="HTH_TetR"/>
</dbReference>
<keyword evidence="7" id="KW-1185">Reference proteome</keyword>
<keyword evidence="2 4" id="KW-0238">DNA-binding</keyword>
<evidence type="ECO:0000256" key="4">
    <source>
        <dbReference type="PROSITE-ProRule" id="PRU00335"/>
    </source>
</evidence>
<dbReference type="Pfam" id="PF00440">
    <property type="entry name" value="TetR_N"/>
    <property type="match status" value="1"/>
</dbReference>
<dbReference type="Gene3D" id="1.10.10.60">
    <property type="entry name" value="Homeodomain-like"/>
    <property type="match status" value="1"/>
</dbReference>
<name>A0ABW2PZ94_9BACL</name>
<dbReference type="SUPFAM" id="SSF48498">
    <property type="entry name" value="Tetracyclin repressor-like, C-terminal domain"/>
    <property type="match status" value="1"/>
</dbReference>
<accession>A0ABW2PZ94</accession>
<dbReference type="InterPro" id="IPR009057">
    <property type="entry name" value="Homeodomain-like_sf"/>
</dbReference>
<dbReference type="PANTHER" id="PTHR30055">
    <property type="entry name" value="HTH-TYPE TRANSCRIPTIONAL REGULATOR RUTR"/>
    <property type="match status" value="1"/>
</dbReference>
<gene>
    <name evidence="6" type="ORF">ACFQRG_13785</name>
</gene>
<feature type="domain" description="HTH tetR-type" evidence="5">
    <location>
        <begin position="5"/>
        <end position="65"/>
    </location>
</feature>
<keyword evidence="1" id="KW-0805">Transcription regulation</keyword>
<evidence type="ECO:0000313" key="6">
    <source>
        <dbReference type="EMBL" id="MFC7394027.1"/>
    </source>
</evidence>
<dbReference type="Proteomes" id="UP001596505">
    <property type="component" value="Unassembled WGS sequence"/>
</dbReference>
<proteinExistence type="predicted"/>
<feature type="DNA-binding region" description="H-T-H motif" evidence="4">
    <location>
        <begin position="28"/>
        <end position="47"/>
    </location>
</feature>
<comment type="caution">
    <text evidence="6">The sequence shown here is derived from an EMBL/GenBank/DDBJ whole genome shotgun (WGS) entry which is preliminary data.</text>
</comment>
<evidence type="ECO:0000256" key="1">
    <source>
        <dbReference type="ARBA" id="ARBA00023015"/>
    </source>
</evidence>
<dbReference type="PROSITE" id="PS50977">
    <property type="entry name" value="HTH_TETR_2"/>
    <property type="match status" value="1"/>
</dbReference>
<dbReference type="InterPro" id="IPR050109">
    <property type="entry name" value="HTH-type_TetR-like_transc_reg"/>
</dbReference>
<keyword evidence="3" id="KW-0804">Transcription</keyword>
<evidence type="ECO:0000256" key="3">
    <source>
        <dbReference type="ARBA" id="ARBA00023163"/>
    </source>
</evidence>
<sequence length="192" mass="22280">MAKRKIEFQDFMNETERLLLEKGYESFHFKLLADRLNVARSTIYEYYANKEELVTAYMLNIMNWITAESNALESSISPLQQLKSLMHIFIKYSQIHQISQMIPLINRSSSPAVKSSIDRLSEEHEKLYQMITHLIEKAKDAGEIRPDIPSSVLARFYFTAIDIPNNEALTDRDWSDMIFLVLYEGMKGSKGS</sequence>
<dbReference type="RefSeq" id="WP_380966952.1">
    <property type="nucleotide sequence ID" value="NZ_JBHTCO010000017.1"/>
</dbReference>
<organism evidence="6 7">
    <name type="scientific">Scopulibacillus cellulosilyticus</name>
    <dbReference type="NCBI Taxonomy" id="2665665"/>
    <lineage>
        <taxon>Bacteria</taxon>
        <taxon>Bacillati</taxon>
        <taxon>Bacillota</taxon>
        <taxon>Bacilli</taxon>
        <taxon>Bacillales</taxon>
        <taxon>Sporolactobacillaceae</taxon>
        <taxon>Scopulibacillus</taxon>
    </lineage>
</organism>
<evidence type="ECO:0000313" key="7">
    <source>
        <dbReference type="Proteomes" id="UP001596505"/>
    </source>
</evidence>
<evidence type="ECO:0000259" key="5">
    <source>
        <dbReference type="PROSITE" id="PS50977"/>
    </source>
</evidence>
<dbReference type="PANTHER" id="PTHR30055:SF234">
    <property type="entry name" value="HTH-TYPE TRANSCRIPTIONAL REGULATOR BETI"/>
    <property type="match status" value="1"/>
</dbReference>
<dbReference type="Gene3D" id="1.10.357.10">
    <property type="entry name" value="Tetracycline Repressor, domain 2"/>
    <property type="match status" value="1"/>
</dbReference>
<evidence type="ECO:0000256" key="2">
    <source>
        <dbReference type="ARBA" id="ARBA00023125"/>
    </source>
</evidence>
<dbReference type="PRINTS" id="PR00455">
    <property type="entry name" value="HTHTETR"/>
</dbReference>
<protein>
    <submittedName>
        <fullName evidence="6">TetR/AcrR family transcriptional regulator</fullName>
    </submittedName>
</protein>
<dbReference type="EMBL" id="JBHTCO010000017">
    <property type="protein sequence ID" value="MFC7394027.1"/>
    <property type="molecule type" value="Genomic_DNA"/>
</dbReference>
<dbReference type="SUPFAM" id="SSF46689">
    <property type="entry name" value="Homeodomain-like"/>
    <property type="match status" value="1"/>
</dbReference>
<dbReference type="InterPro" id="IPR036271">
    <property type="entry name" value="Tet_transcr_reg_TetR-rel_C_sf"/>
</dbReference>